<sequence>MNIARLYYISLSIEAFNLPQSTCLSFVLLTFCTCL</sequence>
<proteinExistence type="predicted"/>
<protein>
    <submittedName>
        <fullName evidence="1">Uncharacterized protein</fullName>
    </submittedName>
</protein>
<reference evidence="1" key="1">
    <citation type="submission" date="2018-02" db="EMBL/GenBank/DDBJ databases">
        <title>Rhizophora mucronata_Transcriptome.</title>
        <authorList>
            <person name="Meera S.P."/>
            <person name="Sreeshan A."/>
            <person name="Augustine A."/>
        </authorList>
    </citation>
    <scope>NUCLEOTIDE SEQUENCE</scope>
    <source>
        <tissue evidence="1">Leaf</tissue>
    </source>
</reference>
<dbReference type="AlphaFoldDB" id="A0A2P2P5Y3"/>
<evidence type="ECO:0000313" key="1">
    <source>
        <dbReference type="EMBL" id="MBX50063.1"/>
    </source>
</evidence>
<name>A0A2P2P5Y3_RHIMU</name>
<accession>A0A2P2P5Y3</accession>
<organism evidence="1">
    <name type="scientific">Rhizophora mucronata</name>
    <name type="common">Asiatic mangrove</name>
    <dbReference type="NCBI Taxonomy" id="61149"/>
    <lineage>
        <taxon>Eukaryota</taxon>
        <taxon>Viridiplantae</taxon>
        <taxon>Streptophyta</taxon>
        <taxon>Embryophyta</taxon>
        <taxon>Tracheophyta</taxon>
        <taxon>Spermatophyta</taxon>
        <taxon>Magnoliopsida</taxon>
        <taxon>eudicotyledons</taxon>
        <taxon>Gunneridae</taxon>
        <taxon>Pentapetalae</taxon>
        <taxon>rosids</taxon>
        <taxon>fabids</taxon>
        <taxon>Malpighiales</taxon>
        <taxon>Rhizophoraceae</taxon>
        <taxon>Rhizophora</taxon>
    </lineage>
</organism>
<dbReference type="EMBL" id="GGEC01069579">
    <property type="protein sequence ID" value="MBX50063.1"/>
    <property type="molecule type" value="Transcribed_RNA"/>
</dbReference>